<keyword evidence="1" id="KW-0408">Iron</keyword>
<comment type="cofactor">
    <cofactor evidence="1">
        <name>FAD</name>
        <dbReference type="ChEBI" id="CHEBI:57692"/>
    </cofactor>
</comment>
<keyword evidence="1" id="KW-0249">Electron transport</keyword>
<reference evidence="2 3" key="1">
    <citation type="submission" date="2019-09" db="EMBL/GenBank/DDBJ databases">
        <authorList>
            <person name="Chandra G."/>
            <person name="Truman W A."/>
        </authorList>
    </citation>
    <scope>NUCLEOTIDE SEQUENCE [LARGE SCALE GENOMIC DNA]</scope>
    <source>
        <strain evidence="2">PS928</strain>
    </source>
</reference>
<keyword evidence="1" id="KW-0285">Flavoprotein</keyword>
<dbReference type="GO" id="GO:0004174">
    <property type="term" value="F:electron-transferring-flavoprotein dehydrogenase activity"/>
    <property type="evidence" value="ECO:0007669"/>
    <property type="project" value="UniProtKB-UniRule"/>
</dbReference>
<dbReference type="InterPro" id="IPR036188">
    <property type="entry name" value="FAD/NAD-bd_sf"/>
</dbReference>
<dbReference type="EMBL" id="CABVJF010000017">
    <property type="protein sequence ID" value="VVQ15261.1"/>
    <property type="molecule type" value="Genomic_DNA"/>
</dbReference>
<dbReference type="Gene3D" id="3.50.50.60">
    <property type="entry name" value="FAD/NAD(P)-binding domain"/>
    <property type="match status" value="1"/>
</dbReference>
<dbReference type="PRINTS" id="PR00420">
    <property type="entry name" value="RNGMNOXGNASE"/>
</dbReference>
<dbReference type="GO" id="GO:0046872">
    <property type="term" value="F:metal ion binding"/>
    <property type="evidence" value="ECO:0007669"/>
    <property type="project" value="UniProtKB-KW"/>
</dbReference>
<organism evidence="2 3">
    <name type="scientific">Pseudomonas fluorescens</name>
    <dbReference type="NCBI Taxonomy" id="294"/>
    <lineage>
        <taxon>Bacteria</taxon>
        <taxon>Pseudomonadati</taxon>
        <taxon>Pseudomonadota</taxon>
        <taxon>Gammaproteobacteria</taxon>
        <taxon>Pseudomonadales</taxon>
        <taxon>Pseudomonadaceae</taxon>
        <taxon>Pseudomonas</taxon>
    </lineage>
</organism>
<protein>
    <recommendedName>
        <fullName evidence="1">Electron transfer flavoprotein-ubiquinone oxidoreductase</fullName>
        <shortName evidence="1">ETF-QO</shortName>
        <ecNumber evidence="1">1.5.5.1</ecNumber>
    </recommendedName>
</protein>
<dbReference type="AlphaFoldDB" id="A0A5E7UVI5"/>
<dbReference type="InterPro" id="IPR040156">
    <property type="entry name" value="ETF-QO"/>
</dbReference>
<evidence type="ECO:0000313" key="2">
    <source>
        <dbReference type="EMBL" id="VVQ15261.1"/>
    </source>
</evidence>
<keyword evidence="1" id="KW-0479">Metal-binding</keyword>
<keyword evidence="1" id="KW-0274">FAD</keyword>
<keyword evidence="1 2" id="KW-0560">Oxidoreductase</keyword>
<keyword evidence="1" id="KW-0813">Transport</keyword>
<comment type="cofactor">
    <cofactor evidence="1">
        <name>[4Fe-4S] cluster</name>
        <dbReference type="ChEBI" id="CHEBI:49883"/>
    </cofactor>
    <text evidence="1">Binds 1 [4Fe-4S] cluster.</text>
</comment>
<dbReference type="GO" id="GO:0051539">
    <property type="term" value="F:4 iron, 4 sulfur cluster binding"/>
    <property type="evidence" value="ECO:0007669"/>
    <property type="project" value="UniProtKB-UniRule"/>
</dbReference>
<proteinExistence type="predicted"/>
<dbReference type="SUPFAM" id="SSF51905">
    <property type="entry name" value="FAD/NAD(P)-binding domain"/>
    <property type="match status" value="1"/>
</dbReference>
<sequence length="233" mass="25388">MSMREFMEFDVVIVGAGPSGLSAACRLKQKALEAGQEIDVCVVDKGSEMGAHILSGAVFEPRALDELFPEWKASGAPLNTPVKRDEIYVLNNAESAIQVPGMFVPRTMHNEGNYIIPLGNLCRWLAQQAENLGVEIYPGFAAQEVLFGESSAESGIVTGDLGVDLDGQPKKGYYTPGMELRGKYTLFAEGGRGHLGKQLITRFDLDSEVDVQHYGIGIKEIWDVDPAHTSQAW</sequence>
<evidence type="ECO:0000313" key="3">
    <source>
        <dbReference type="Proteomes" id="UP000381378"/>
    </source>
</evidence>
<dbReference type="Proteomes" id="UP000381378">
    <property type="component" value="Unassembled WGS sequence"/>
</dbReference>
<dbReference type="Gene3D" id="3.30.9.90">
    <property type="match status" value="1"/>
</dbReference>
<dbReference type="Pfam" id="PF13450">
    <property type="entry name" value="NAD_binding_8"/>
    <property type="match status" value="1"/>
</dbReference>
<keyword evidence="1 2" id="KW-0830">Ubiquinone</keyword>
<keyword evidence="1" id="KW-0411">Iron-sulfur</keyword>
<dbReference type="PROSITE" id="PS51257">
    <property type="entry name" value="PROKAR_LIPOPROTEIN"/>
    <property type="match status" value="1"/>
</dbReference>
<name>A0A5E7UVI5_PSEFL</name>
<comment type="function">
    <text evidence="1">Accepts electrons from ETF and reduces ubiquinone.</text>
</comment>
<dbReference type="PANTHER" id="PTHR10617">
    <property type="entry name" value="ELECTRON TRANSFER FLAVOPROTEIN-UBIQUINONE OXIDOREDUCTASE"/>
    <property type="match status" value="1"/>
</dbReference>
<dbReference type="EC" id="1.5.5.1" evidence="1"/>
<dbReference type="PANTHER" id="PTHR10617:SF107">
    <property type="entry name" value="ELECTRON TRANSFER FLAVOPROTEIN-UBIQUINONE OXIDOREDUCTASE, MITOCHONDRIAL"/>
    <property type="match status" value="1"/>
</dbReference>
<accession>A0A5E7UVI5</accession>
<evidence type="ECO:0000256" key="1">
    <source>
        <dbReference type="RuleBase" id="RU366068"/>
    </source>
</evidence>
<gene>
    <name evidence="2" type="ORF">PS928_04239</name>
</gene>
<comment type="catalytic activity">
    <reaction evidence="1">
        <text>a ubiquinone + reduced [electron-transfer flavoprotein] = a ubiquinol + oxidized [electron-transfer flavoprotein] + H(+)</text>
        <dbReference type="Rhea" id="RHEA:24052"/>
        <dbReference type="Rhea" id="RHEA-COMP:9565"/>
        <dbReference type="Rhea" id="RHEA-COMP:9566"/>
        <dbReference type="Rhea" id="RHEA-COMP:10685"/>
        <dbReference type="Rhea" id="RHEA-COMP:10686"/>
        <dbReference type="ChEBI" id="CHEBI:15378"/>
        <dbReference type="ChEBI" id="CHEBI:16389"/>
        <dbReference type="ChEBI" id="CHEBI:17976"/>
        <dbReference type="ChEBI" id="CHEBI:57692"/>
        <dbReference type="ChEBI" id="CHEBI:58307"/>
        <dbReference type="EC" id="1.5.5.1"/>
    </reaction>
</comment>